<evidence type="ECO:0000313" key="3">
    <source>
        <dbReference type="Proteomes" id="UP000593563"/>
    </source>
</evidence>
<reference evidence="2" key="1">
    <citation type="submission" date="2020-01" db="EMBL/GenBank/DDBJ databases">
        <title>The Celery Genome Sequence Reveals Sequential Paleo-tetraploidization, Resistance Gene Elimination, Karyotype Evolution, and Functional Innovation in Apiales.</title>
        <authorList>
            <person name="Song X."/>
        </authorList>
    </citation>
    <scope>NUCLEOTIDE SEQUENCE</scope>
    <source>
        <tissue evidence="2">Leaf</tissue>
    </source>
</reference>
<organism evidence="2 3">
    <name type="scientific">Apium graveolens</name>
    <name type="common">Celery</name>
    <dbReference type="NCBI Taxonomy" id="4045"/>
    <lineage>
        <taxon>Eukaryota</taxon>
        <taxon>Viridiplantae</taxon>
        <taxon>Streptophyta</taxon>
        <taxon>Embryophyta</taxon>
        <taxon>Tracheophyta</taxon>
        <taxon>Spermatophyta</taxon>
        <taxon>Magnoliopsida</taxon>
        <taxon>eudicotyledons</taxon>
        <taxon>Gunneridae</taxon>
        <taxon>Pentapetalae</taxon>
        <taxon>asterids</taxon>
        <taxon>campanulids</taxon>
        <taxon>Apiales</taxon>
        <taxon>Apiaceae</taxon>
        <taxon>Apioideae</taxon>
        <taxon>apioid superclade</taxon>
        <taxon>Apieae</taxon>
        <taxon>Apium</taxon>
    </lineage>
</organism>
<feature type="transmembrane region" description="Helical" evidence="1">
    <location>
        <begin position="6"/>
        <end position="24"/>
    </location>
</feature>
<keyword evidence="1" id="KW-1133">Transmembrane helix</keyword>
<comment type="caution">
    <text evidence="2">The sequence shown here is derived from an EMBL/GenBank/DDBJ whole genome shotgun (WGS) entry which is preliminary data.</text>
</comment>
<accession>A0A6L5B818</accession>
<evidence type="ECO:0000313" key="2">
    <source>
        <dbReference type="EMBL" id="KAF1001535.1"/>
    </source>
</evidence>
<evidence type="ECO:0000256" key="1">
    <source>
        <dbReference type="SAM" id="Phobius"/>
    </source>
</evidence>
<protein>
    <submittedName>
        <fullName evidence="2">Uncharacterized protein</fullName>
    </submittedName>
</protein>
<dbReference type="AlphaFoldDB" id="A0A6L5B818"/>
<keyword evidence="1" id="KW-0472">Membrane</keyword>
<keyword evidence="3" id="KW-1185">Reference proteome</keyword>
<name>A0A6L5B818_APIGR</name>
<keyword evidence="1" id="KW-0812">Transmembrane</keyword>
<sequence length="154" mass="17943">MGNILFVSGVMLTIGLQSSLQFFMKRSNYKWFLAYTSSFCAEDTNYRLGVPTAIYQIGPTPDNCKCNFTFTRIRSVRSVYLNYMEVKRFMRRSCRSQGNDEWRNSGFHRRRKPSPVVTFFSWYKALRLEMHRVYTDSLGDLDASQTLHSAAQLG</sequence>
<proteinExistence type="predicted"/>
<dbReference type="Proteomes" id="UP000593563">
    <property type="component" value="Unassembled WGS sequence"/>
</dbReference>
<dbReference type="EMBL" id="WRXP01003907">
    <property type="protein sequence ID" value="KAF1001535.1"/>
    <property type="molecule type" value="Genomic_DNA"/>
</dbReference>
<gene>
    <name evidence="2" type="ORF">AG4045_030435</name>
</gene>